<dbReference type="PANTHER" id="PTHR43320">
    <property type="entry name" value="SUGAR KINASE"/>
    <property type="match status" value="1"/>
</dbReference>
<dbReference type="Pfam" id="PF00294">
    <property type="entry name" value="PfkB"/>
    <property type="match status" value="1"/>
</dbReference>
<reference evidence="5 6" key="1">
    <citation type="submission" date="2024-01" db="EMBL/GenBank/DDBJ databases">
        <title>Complete Genome Sequence of Alkalicoccus halolimnae BZ-SZ-XJ29T, a Moderately Halophilic Bacterium Isolated from a Salt Lake.</title>
        <authorList>
            <person name="Zhao B."/>
        </authorList>
    </citation>
    <scope>NUCLEOTIDE SEQUENCE [LARGE SCALE GENOMIC DNA]</scope>
    <source>
        <strain evidence="5 6">BZ-SZ-XJ29</strain>
    </source>
</reference>
<dbReference type="CDD" id="cd01166">
    <property type="entry name" value="KdgK"/>
    <property type="match status" value="1"/>
</dbReference>
<dbReference type="KEGG" id="ahal:FTX54_015000"/>
<keyword evidence="6" id="KW-1185">Reference proteome</keyword>
<organism evidence="5 6">
    <name type="scientific">Alkalicoccus halolimnae</name>
    <dbReference type="NCBI Taxonomy" id="1667239"/>
    <lineage>
        <taxon>Bacteria</taxon>
        <taxon>Bacillati</taxon>
        <taxon>Bacillota</taxon>
        <taxon>Bacilli</taxon>
        <taxon>Bacillales</taxon>
        <taxon>Bacillaceae</taxon>
        <taxon>Alkalicoccus</taxon>
    </lineage>
</organism>
<dbReference type="PANTHER" id="PTHR43320:SF2">
    <property type="entry name" value="2-DEHYDRO-3-DEOXYGLUCONOKINASE_2-DEHYDRO-3-DEOXYGALACTONOKINASE"/>
    <property type="match status" value="1"/>
</dbReference>
<dbReference type="RefSeq" id="WP_147803652.1">
    <property type="nucleotide sequence ID" value="NZ_CP144914.1"/>
</dbReference>
<protein>
    <submittedName>
        <fullName evidence="5">Sugar kinase</fullName>
    </submittedName>
</protein>
<proteinExistence type="inferred from homology"/>
<name>A0A5C7FH73_9BACI</name>
<dbReference type="SUPFAM" id="SSF53613">
    <property type="entry name" value="Ribokinase-like"/>
    <property type="match status" value="1"/>
</dbReference>
<dbReference type="AlphaFoldDB" id="A0A5C7FH73"/>
<evidence type="ECO:0000256" key="2">
    <source>
        <dbReference type="ARBA" id="ARBA00022679"/>
    </source>
</evidence>
<dbReference type="InterPro" id="IPR029056">
    <property type="entry name" value="Ribokinase-like"/>
</dbReference>
<dbReference type="InterPro" id="IPR011611">
    <property type="entry name" value="PfkB_dom"/>
</dbReference>
<sequence>MILTIGEVLMRLSADEGSALAESDKLNIHIGGAEVNVAKGLSQMGVKTGIYSVVPDNDIGARALRDIRSAGVEEKWIFKDGDRLGLYFHEEGFSLKPPVVIYDRKDSSFYRLPENKVKPKELFEGVSALHVTGITLAINTEVREYVKWLIRQAKDEGVFVSFDMNYRSKLWSPSEAGAALKELLPYIDFLFAGEKDFRLLLQWDAPDLEHKEVLAYYYEKAKREFNIKGAASTNRIIHDQNHHSLTGYLFYESQLMESSKIDFQVKDRIGGGDGFASGILYGLHNGLAPEETLNRGMAVGVYQHFFKGDQINISENMIQTLSNPVPQDLLR</sequence>
<evidence type="ECO:0000313" key="6">
    <source>
        <dbReference type="Proteomes" id="UP000321816"/>
    </source>
</evidence>
<dbReference type="InterPro" id="IPR052700">
    <property type="entry name" value="Carb_kinase_PfkB-like"/>
</dbReference>
<gene>
    <name evidence="5" type="ORF">FTX54_015000</name>
</gene>
<dbReference type="OrthoDB" id="9813569at2"/>
<feature type="domain" description="Carbohydrate kinase PfkB" evidence="4">
    <location>
        <begin position="2"/>
        <end position="301"/>
    </location>
</feature>
<evidence type="ECO:0000256" key="3">
    <source>
        <dbReference type="ARBA" id="ARBA00022777"/>
    </source>
</evidence>
<dbReference type="Proteomes" id="UP000321816">
    <property type="component" value="Chromosome"/>
</dbReference>
<dbReference type="EMBL" id="CP144914">
    <property type="protein sequence ID" value="WWD79686.1"/>
    <property type="molecule type" value="Genomic_DNA"/>
</dbReference>
<evidence type="ECO:0000259" key="4">
    <source>
        <dbReference type="Pfam" id="PF00294"/>
    </source>
</evidence>
<dbReference type="Gene3D" id="3.40.1190.20">
    <property type="match status" value="1"/>
</dbReference>
<keyword evidence="2" id="KW-0808">Transferase</keyword>
<comment type="similarity">
    <text evidence="1">Belongs to the carbohydrate kinase PfkB family.</text>
</comment>
<evidence type="ECO:0000256" key="1">
    <source>
        <dbReference type="ARBA" id="ARBA00010688"/>
    </source>
</evidence>
<dbReference type="GO" id="GO:0016301">
    <property type="term" value="F:kinase activity"/>
    <property type="evidence" value="ECO:0007669"/>
    <property type="project" value="UniProtKB-KW"/>
</dbReference>
<accession>A0A5C7FH73</accession>
<keyword evidence="3 5" id="KW-0418">Kinase</keyword>
<evidence type="ECO:0000313" key="5">
    <source>
        <dbReference type="EMBL" id="WWD79686.1"/>
    </source>
</evidence>